<dbReference type="RefSeq" id="WP_136523126.1">
    <property type="nucleotide sequence ID" value="NZ_SDLV01000055.1"/>
</dbReference>
<dbReference type="SUPFAM" id="SSF53335">
    <property type="entry name" value="S-adenosyl-L-methionine-dependent methyltransferases"/>
    <property type="match status" value="1"/>
</dbReference>
<comment type="caution">
    <text evidence="6">The sequence shown here is derived from an EMBL/GenBank/DDBJ whole genome shotgun (WGS) entry which is preliminary data.</text>
</comment>
<dbReference type="InterPro" id="IPR029063">
    <property type="entry name" value="SAM-dependent_MTases_sf"/>
</dbReference>
<proteinExistence type="inferred from homology"/>
<dbReference type="EMBL" id="SDLV01000055">
    <property type="protein sequence ID" value="THV56357.1"/>
    <property type="molecule type" value="Genomic_DNA"/>
</dbReference>
<evidence type="ECO:0000259" key="5">
    <source>
        <dbReference type="Pfam" id="PF01555"/>
    </source>
</evidence>
<evidence type="ECO:0000313" key="6">
    <source>
        <dbReference type="EMBL" id="THV56357.1"/>
    </source>
</evidence>
<dbReference type="EC" id="2.1.1.-" evidence="4"/>
<protein>
    <recommendedName>
        <fullName evidence="4">Methyltransferase</fullName>
        <ecNumber evidence="4">2.1.1.-</ecNumber>
    </recommendedName>
</protein>
<evidence type="ECO:0000256" key="2">
    <source>
        <dbReference type="ARBA" id="ARBA00022603"/>
    </source>
</evidence>
<dbReference type="InterPro" id="IPR001091">
    <property type="entry name" value="RM_Methyltransferase"/>
</dbReference>
<organism evidence="6 7">
    <name type="scientific">Chryseobacterium candidae</name>
    <dbReference type="NCBI Taxonomy" id="1978493"/>
    <lineage>
        <taxon>Bacteria</taxon>
        <taxon>Pseudomonadati</taxon>
        <taxon>Bacteroidota</taxon>
        <taxon>Flavobacteriia</taxon>
        <taxon>Flavobacteriales</taxon>
        <taxon>Weeksellaceae</taxon>
        <taxon>Chryseobacterium group</taxon>
        <taxon>Chryseobacterium</taxon>
    </lineage>
</organism>
<dbReference type="InterPro" id="IPR002052">
    <property type="entry name" value="DNA_methylase_N6_adenine_CS"/>
</dbReference>
<evidence type="ECO:0000256" key="4">
    <source>
        <dbReference type="RuleBase" id="RU362026"/>
    </source>
</evidence>
<keyword evidence="2" id="KW-0489">Methyltransferase</keyword>
<comment type="similarity">
    <text evidence="1 4">Belongs to the N(4)/N(6)-methyltransferase family.</text>
</comment>
<reference evidence="6 7" key="1">
    <citation type="submission" date="2019-01" db="EMBL/GenBank/DDBJ databases">
        <authorList>
            <person name="B I."/>
            <person name="Ch S."/>
            <person name="Ch V.R."/>
        </authorList>
    </citation>
    <scope>NUCLEOTIDE SEQUENCE [LARGE SCALE GENOMIC DNA]</scope>
    <source>
        <strain evidence="6 7">JC507</strain>
    </source>
</reference>
<dbReference type="Pfam" id="PF01555">
    <property type="entry name" value="N6_N4_Mtase"/>
    <property type="match status" value="1"/>
</dbReference>
<dbReference type="Proteomes" id="UP000306038">
    <property type="component" value="Unassembled WGS sequence"/>
</dbReference>
<dbReference type="PRINTS" id="PR00508">
    <property type="entry name" value="S21N4MTFRASE"/>
</dbReference>
<accession>A0ABY2R5E7</accession>
<evidence type="ECO:0000256" key="1">
    <source>
        <dbReference type="ARBA" id="ARBA00006594"/>
    </source>
</evidence>
<dbReference type="Gene3D" id="3.40.50.150">
    <property type="entry name" value="Vaccinia Virus protein VP39"/>
    <property type="match status" value="1"/>
</dbReference>
<evidence type="ECO:0000313" key="7">
    <source>
        <dbReference type="Proteomes" id="UP000306038"/>
    </source>
</evidence>
<sequence>MLSDKFKFIDKYSIGDTAITDNLIIHGDNKLVLNSITEFYGKVKCIYIDPPYNNGENYHHYNDRDHEDWLNEITTTLKLLKPYLTIDGSIWISIDDNEMHYLKIAADKIFGRNNFITTIVWQQRTSRENRSVFSNNHEYILVYAINPDKFKKTRNPIPLTKEILDRYKNPDNDPRGNWQSVSVNVQDGHAVKNQFYKIVAPNGKEHLPPNGRCWIYNEERMKDEIANNNIWFGLNGNGVPRVKKFLNGQKKGLTPETLWLAEFAGTNKLAKKHLLELFPNDKIFDTPKPETLIQKIINVASNEGDIIMDCYLGSGSTISTAHKLNRKYIGIEKGDHIVDVVVERMKLVIEGESGGISKEINWQGGGNFLFYENVNKKAITSDSNKNIT</sequence>
<keyword evidence="7" id="KW-1185">Reference proteome</keyword>
<dbReference type="PROSITE" id="PS00092">
    <property type="entry name" value="N6_MTASE"/>
    <property type="match status" value="1"/>
</dbReference>
<dbReference type="InterPro" id="IPR002941">
    <property type="entry name" value="DNA_methylase_N4/N6"/>
</dbReference>
<gene>
    <name evidence="6" type="ORF">EK417_19635</name>
</gene>
<evidence type="ECO:0000256" key="3">
    <source>
        <dbReference type="ARBA" id="ARBA00022679"/>
    </source>
</evidence>
<keyword evidence="3" id="KW-0808">Transferase</keyword>
<feature type="domain" description="DNA methylase N-4/N-6" evidence="5">
    <location>
        <begin position="43"/>
        <end position="342"/>
    </location>
</feature>
<name>A0ABY2R5E7_9FLAO</name>